<evidence type="ECO:0000313" key="3">
    <source>
        <dbReference type="Proteomes" id="UP001551658"/>
    </source>
</evidence>
<comment type="caution">
    <text evidence="2">The sequence shown here is derived from an EMBL/GenBank/DDBJ whole genome shotgun (WGS) entry which is preliminary data.</text>
</comment>
<evidence type="ECO:0000313" key="2">
    <source>
        <dbReference type="EMBL" id="MEV0368200.1"/>
    </source>
</evidence>
<sequence>MNRVLIRALTAAAIAVAGLGAIAIDPGLAEATGAGGGSCLATEVFDQGRDPNRYDLYLCVSATKEECTAWTERTAAAVGGHIIPDTCKYVEAGVSGWSHPAGFYGAVTLSK</sequence>
<reference evidence="2 3" key="1">
    <citation type="submission" date="2024-06" db="EMBL/GenBank/DDBJ databases">
        <title>The Natural Products Discovery Center: Release of the First 8490 Sequenced Strains for Exploring Actinobacteria Biosynthetic Diversity.</title>
        <authorList>
            <person name="Kalkreuter E."/>
            <person name="Kautsar S.A."/>
            <person name="Yang D."/>
            <person name="Bader C.D."/>
            <person name="Teijaro C.N."/>
            <person name="Fluegel L."/>
            <person name="Davis C.M."/>
            <person name="Simpson J.R."/>
            <person name="Lauterbach L."/>
            <person name="Steele A.D."/>
            <person name="Gui C."/>
            <person name="Meng S."/>
            <person name="Li G."/>
            <person name="Viehrig K."/>
            <person name="Ye F."/>
            <person name="Su P."/>
            <person name="Kiefer A.F."/>
            <person name="Nichols A."/>
            <person name="Cepeda A.J."/>
            <person name="Yan W."/>
            <person name="Fan B."/>
            <person name="Jiang Y."/>
            <person name="Adhikari A."/>
            <person name="Zheng C.-J."/>
            <person name="Schuster L."/>
            <person name="Cowan T.M."/>
            <person name="Smanski M.J."/>
            <person name="Chevrette M.G."/>
            <person name="De Carvalho L.P.S."/>
            <person name="Shen B."/>
        </authorList>
    </citation>
    <scope>NUCLEOTIDE SEQUENCE [LARGE SCALE GENOMIC DNA]</scope>
    <source>
        <strain evidence="2 3">NPDC050671</strain>
    </source>
</reference>
<keyword evidence="3" id="KW-1185">Reference proteome</keyword>
<feature type="chain" id="PRO_5045571544" evidence="1">
    <location>
        <begin position="24"/>
        <end position="111"/>
    </location>
</feature>
<evidence type="ECO:0000256" key="1">
    <source>
        <dbReference type="SAM" id="SignalP"/>
    </source>
</evidence>
<name>A0ABV3FKJ6_9NOCA</name>
<dbReference type="RefSeq" id="WP_357988860.1">
    <property type="nucleotide sequence ID" value="NZ_JBFAIH010000071.1"/>
</dbReference>
<feature type="signal peptide" evidence="1">
    <location>
        <begin position="1"/>
        <end position="23"/>
    </location>
</feature>
<gene>
    <name evidence="2" type="ORF">AB0H72_36525</name>
</gene>
<accession>A0ABV3FKJ6</accession>
<protein>
    <submittedName>
        <fullName evidence="2">Uncharacterized protein</fullName>
    </submittedName>
</protein>
<dbReference type="EMBL" id="JBFAIH010000071">
    <property type="protein sequence ID" value="MEV0368200.1"/>
    <property type="molecule type" value="Genomic_DNA"/>
</dbReference>
<organism evidence="2 3">
    <name type="scientific">Nocardia fusca</name>
    <dbReference type="NCBI Taxonomy" id="941183"/>
    <lineage>
        <taxon>Bacteria</taxon>
        <taxon>Bacillati</taxon>
        <taxon>Actinomycetota</taxon>
        <taxon>Actinomycetes</taxon>
        <taxon>Mycobacteriales</taxon>
        <taxon>Nocardiaceae</taxon>
        <taxon>Nocardia</taxon>
    </lineage>
</organism>
<dbReference type="Proteomes" id="UP001551658">
    <property type="component" value="Unassembled WGS sequence"/>
</dbReference>
<proteinExistence type="predicted"/>
<keyword evidence="1" id="KW-0732">Signal</keyword>